<accession>A0A4S9TAL7</accession>
<dbReference type="Pfam" id="PF07716">
    <property type="entry name" value="bZIP_2"/>
    <property type="match status" value="1"/>
</dbReference>
<dbReference type="PROSITE" id="PS00036">
    <property type="entry name" value="BZIP_BASIC"/>
    <property type="match status" value="1"/>
</dbReference>
<name>A0A4S9TAL7_AURPU</name>
<dbReference type="SMART" id="SM00338">
    <property type="entry name" value="BRLZ"/>
    <property type="match status" value="1"/>
</dbReference>
<evidence type="ECO:0000313" key="5">
    <source>
        <dbReference type="Proteomes" id="UP000308005"/>
    </source>
</evidence>
<feature type="region of interest" description="Disordered" evidence="2">
    <location>
        <begin position="67"/>
        <end position="115"/>
    </location>
</feature>
<dbReference type="AlphaFoldDB" id="A0A4S9TAL7"/>
<reference evidence="4 5" key="1">
    <citation type="submission" date="2018-10" db="EMBL/GenBank/DDBJ databases">
        <title>Fifty Aureobasidium pullulans genomes reveal a recombining polyextremotolerant generalist.</title>
        <authorList>
            <person name="Gostincar C."/>
            <person name="Turk M."/>
            <person name="Zajc J."/>
            <person name="Gunde-Cimerman N."/>
        </authorList>
    </citation>
    <scope>NUCLEOTIDE SEQUENCE [LARGE SCALE GENOMIC DNA]</scope>
    <source>
        <strain evidence="4 5">EXF-3863</strain>
    </source>
</reference>
<dbReference type="Gene3D" id="3.30.160.60">
    <property type="entry name" value="Classic Zinc Finger"/>
    <property type="match status" value="1"/>
</dbReference>
<keyword evidence="1" id="KW-0175">Coiled coil</keyword>
<dbReference type="InterPro" id="IPR004827">
    <property type="entry name" value="bZIP"/>
</dbReference>
<dbReference type="InterPro" id="IPR046347">
    <property type="entry name" value="bZIP_sf"/>
</dbReference>
<dbReference type="GO" id="GO:0003700">
    <property type="term" value="F:DNA-binding transcription factor activity"/>
    <property type="evidence" value="ECO:0007669"/>
    <property type="project" value="InterPro"/>
</dbReference>
<dbReference type="Proteomes" id="UP000308005">
    <property type="component" value="Unassembled WGS sequence"/>
</dbReference>
<feature type="coiled-coil region" evidence="1">
    <location>
        <begin position="428"/>
        <end position="455"/>
    </location>
</feature>
<evidence type="ECO:0000256" key="1">
    <source>
        <dbReference type="SAM" id="Coils"/>
    </source>
</evidence>
<sequence length="480" mass="52541">MLWEGRRLAGCGKISRMPRSDKMRLLGNFQRLLYSRGFTHSKWLHKPPIPSPSIPAIRQFRPLLPKHSQEQSPLSFSTTSSSSDLQHKKLQPTTAFKPQPCLPLQNSPRHTPPQPAFEQDFALFATPTKLAHSPSVRSLDLTQLPTYKQSDSQNCHATALLPTRTAQKVPDVCPQSFKNSLPLPPVPTYPWKSSDSLNKKPNIFTTDNIANMSLYNFNETNVAYNGTSSDLNLDIGGCLKNGADMPLYSDDSTSMNALWAEAFGTHGTQNVQTVSPEQLSMDTMGSVPSSAMIPELSPNGSDLQYSPALSDLDTPLFGAESYNTTPYMNDNMAYPANDYPLFSSHETSAFEVPSPQQFAPVIPEARQRSFTAASVTASPSMGARPTGIRKKPKANAPIIVDENDPVAVKRAKNTMAARKSRAKKMSYTDELEAKVASLEAQLAAAQQLITQLGGQANTSPVQQQAEINDDDFARILNSSV</sequence>
<protein>
    <recommendedName>
        <fullName evidence="3">BZIP domain-containing protein</fullName>
    </recommendedName>
</protein>
<comment type="caution">
    <text evidence="4">The sequence shown here is derived from an EMBL/GenBank/DDBJ whole genome shotgun (WGS) entry which is preliminary data.</text>
</comment>
<feature type="domain" description="BZIP" evidence="3">
    <location>
        <begin position="409"/>
        <end position="423"/>
    </location>
</feature>
<evidence type="ECO:0000256" key="2">
    <source>
        <dbReference type="SAM" id="MobiDB-lite"/>
    </source>
</evidence>
<proteinExistence type="predicted"/>
<gene>
    <name evidence="4" type="ORF">D6C91_04469</name>
</gene>
<dbReference type="EMBL" id="QZBM01000167">
    <property type="protein sequence ID" value="THZ21173.1"/>
    <property type="molecule type" value="Genomic_DNA"/>
</dbReference>
<organism evidence="4 5">
    <name type="scientific">Aureobasidium pullulans</name>
    <name type="common">Black yeast</name>
    <name type="synonym">Pullularia pullulans</name>
    <dbReference type="NCBI Taxonomy" id="5580"/>
    <lineage>
        <taxon>Eukaryota</taxon>
        <taxon>Fungi</taxon>
        <taxon>Dikarya</taxon>
        <taxon>Ascomycota</taxon>
        <taxon>Pezizomycotina</taxon>
        <taxon>Dothideomycetes</taxon>
        <taxon>Dothideomycetidae</taxon>
        <taxon>Dothideales</taxon>
        <taxon>Saccotheciaceae</taxon>
        <taxon>Aureobasidium</taxon>
    </lineage>
</organism>
<dbReference type="SUPFAM" id="SSF57959">
    <property type="entry name" value="Leucine zipper domain"/>
    <property type="match status" value="1"/>
</dbReference>
<evidence type="ECO:0000259" key="3">
    <source>
        <dbReference type="PROSITE" id="PS00036"/>
    </source>
</evidence>
<dbReference type="CDD" id="cd12193">
    <property type="entry name" value="bZIP_GCN4"/>
    <property type="match status" value="1"/>
</dbReference>
<evidence type="ECO:0000313" key="4">
    <source>
        <dbReference type="EMBL" id="THZ21173.1"/>
    </source>
</evidence>